<feature type="transmembrane region" description="Helical" evidence="4">
    <location>
        <begin position="53"/>
        <end position="76"/>
    </location>
</feature>
<dbReference type="Gene3D" id="1.20.120.1760">
    <property type="match status" value="1"/>
</dbReference>
<comment type="caution">
    <text evidence="5">The sequence shown here is derived from an EMBL/GenBank/DDBJ whole genome shotgun (WGS) entry which is preliminary data.</text>
</comment>
<keyword evidence="4" id="KW-1133">Transmembrane helix</keyword>
<feature type="transmembrane region" description="Helical" evidence="4">
    <location>
        <begin position="136"/>
        <end position="154"/>
    </location>
</feature>
<keyword evidence="6" id="KW-1185">Reference proteome</keyword>
<evidence type="ECO:0000256" key="4">
    <source>
        <dbReference type="SAM" id="Phobius"/>
    </source>
</evidence>
<feature type="transmembrane region" description="Helical" evidence="4">
    <location>
        <begin position="200"/>
        <end position="217"/>
    </location>
</feature>
<evidence type="ECO:0000313" key="6">
    <source>
        <dbReference type="Proteomes" id="UP001501509"/>
    </source>
</evidence>
<feature type="transmembrane region" description="Helical" evidence="4">
    <location>
        <begin position="22"/>
        <end position="41"/>
    </location>
</feature>
<name>A0ABP6D728_9ACTN</name>
<accession>A0ABP6D728</accession>
<reference evidence="6" key="1">
    <citation type="journal article" date="2019" name="Int. J. Syst. Evol. Microbiol.">
        <title>The Global Catalogue of Microorganisms (GCM) 10K type strain sequencing project: providing services to taxonomists for standard genome sequencing and annotation.</title>
        <authorList>
            <consortium name="The Broad Institute Genomics Platform"/>
            <consortium name="The Broad Institute Genome Sequencing Center for Infectious Disease"/>
            <person name="Wu L."/>
            <person name="Ma J."/>
        </authorList>
    </citation>
    <scope>NUCLEOTIDE SEQUENCE [LARGE SCALE GENOMIC DNA]</scope>
    <source>
        <strain evidence="6">JCM 6833</strain>
    </source>
</reference>
<keyword evidence="1 2" id="KW-0808">Transferase</keyword>
<feature type="transmembrane region" description="Helical" evidence="4">
    <location>
        <begin position="223"/>
        <end position="247"/>
    </location>
</feature>
<protein>
    <recommendedName>
        <fullName evidence="7">CDP-alcohol phosphatidyltransferase</fullName>
    </recommendedName>
</protein>
<keyword evidence="4" id="KW-0812">Transmembrane</keyword>
<dbReference type="Pfam" id="PF01066">
    <property type="entry name" value="CDP-OH_P_transf"/>
    <property type="match status" value="1"/>
</dbReference>
<organism evidence="5 6">
    <name type="scientific">Actinomadura fulvescens</name>
    <dbReference type="NCBI Taxonomy" id="46160"/>
    <lineage>
        <taxon>Bacteria</taxon>
        <taxon>Bacillati</taxon>
        <taxon>Actinomycetota</taxon>
        <taxon>Actinomycetes</taxon>
        <taxon>Streptosporangiales</taxon>
        <taxon>Thermomonosporaceae</taxon>
        <taxon>Actinomadura</taxon>
    </lineage>
</organism>
<dbReference type="InterPro" id="IPR048254">
    <property type="entry name" value="CDP_ALCOHOL_P_TRANSF_CS"/>
</dbReference>
<proteinExistence type="inferred from homology"/>
<evidence type="ECO:0000256" key="1">
    <source>
        <dbReference type="ARBA" id="ARBA00022679"/>
    </source>
</evidence>
<dbReference type="PROSITE" id="PS00379">
    <property type="entry name" value="CDP_ALCOHOL_P_TRANSF"/>
    <property type="match status" value="1"/>
</dbReference>
<dbReference type="InterPro" id="IPR000462">
    <property type="entry name" value="CDP-OH_P_trans"/>
</dbReference>
<dbReference type="InterPro" id="IPR043130">
    <property type="entry name" value="CDP-OH_PTrfase_TM_dom"/>
</dbReference>
<evidence type="ECO:0008006" key="7">
    <source>
        <dbReference type="Google" id="ProtNLM"/>
    </source>
</evidence>
<sequence>MLGFMATYSLEDVRAVRKERDAWWTVLLVDPIAVRLAWVIANRTPFTPDQITLSAFALGLGAAGCFAQASPGWLAVGALLYHLGFVLDCVDGKIARLRGTGSPFGAWLDFMLDRVRDGLCALALAGGQYAATGQIAYLWLGFAILALDMIRYLNGPQIAKARRRMAEGLRESGREPLDARPEPEPARYRRVRRRLLRCRIRMHLVSGIEFQMATFIVGPLTGAIIPVTAAAGLLLLAFEFLIVYRFWVSSRAYTRAVAERHTAAPPTAPPHAVALSAPSRAGDQ</sequence>
<evidence type="ECO:0000256" key="2">
    <source>
        <dbReference type="RuleBase" id="RU003750"/>
    </source>
</evidence>
<keyword evidence="4" id="KW-0472">Membrane</keyword>
<dbReference type="Proteomes" id="UP001501509">
    <property type="component" value="Unassembled WGS sequence"/>
</dbReference>
<evidence type="ECO:0000256" key="3">
    <source>
        <dbReference type="SAM" id="MobiDB-lite"/>
    </source>
</evidence>
<evidence type="ECO:0000313" key="5">
    <source>
        <dbReference type="EMBL" id="GAA2634150.1"/>
    </source>
</evidence>
<comment type="similarity">
    <text evidence="2">Belongs to the CDP-alcohol phosphatidyltransferase class-I family.</text>
</comment>
<dbReference type="EMBL" id="BAAATD010000018">
    <property type="protein sequence ID" value="GAA2634150.1"/>
    <property type="molecule type" value="Genomic_DNA"/>
</dbReference>
<gene>
    <name evidence="5" type="ORF">GCM10010411_86140</name>
</gene>
<feature type="region of interest" description="Disordered" evidence="3">
    <location>
        <begin position="261"/>
        <end position="284"/>
    </location>
</feature>